<dbReference type="InterPro" id="IPR036392">
    <property type="entry name" value="PLAT/LH2_dom_sf"/>
</dbReference>
<dbReference type="EMBL" id="CP111015">
    <property type="protein sequence ID" value="WAR01120.1"/>
    <property type="molecule type" value="Genomic_DNA"/>
</dbReference>
<feature type="domain" description="PLAT" evidence="3">
    <location>
        <begin position="1182"/>
        <end position="1299"/>
    </location>
</feature>
<comment type="caution">
    <text evidence="1">Lacks conserved residue(s) required for the propagation of feature annotation.</text>
</comment>
<feature type="non-terminal residue" evidence="4">
    <location>
        <position position="1813"/>
    </location>
</feature>
<dbReference type="InterPro" id="IPR052970">
    <property type="entry name" value="Inner_ear_hair_cell_LOXHD"/>
</dbReference>
<dbReference type="CDD" id="cd00113">
    <property type="entry name" value="PLAT"/>
    <property type="match status" value="1"/>
</dbReference>
<proteinExistence type="predicted"/>
<evidence type="ECO:0000256" key="1">
    <source>
        <dbReference type="PROSITE-ProRule" id="PRU00152"/>
    </source>
</evidence>
<evidence type="ECO:0000313" key="5">
    <source>
        <dbReference type="Proteomes" id="UP001164746"/>
    </source>
</evidence>
<dbReference type="Proteomes" id="UP001164746">
    <property type="component" value="Chromosome 4"/>
</dbReference>
<protein>
    <submittedName>
        <fullName evidence="4">LOXH1-like protein</fullName>
    </submittedName>
</protein>
<feature type="region of interest" description="Disordered" evidence="2">
    <location>
        <begin position="566"/>
        <end position="643"/>
    </location>
</feature>
<feature type="domain" description="PLAT" evidence="3">
    <location>
        <begin position="379"/>
        <end position="493"/>
    </location>
</feature>
<dbReference type="SMART" id="SM00308">
    <property type="entry name" value="LH2"/>
    <property type="match status" value="5"/>
</dbReference>
<feature type="domain" description="PLAT" evidence="3">
    <location>
        <begin position="1670"/>
        <end position="1786"/>
    </location>
</feature>
<evidence type="ECO:0000313" key="4">
    <source>
        <dbReference type="EMBL" id="WAR01120.1"/>
    </source>
</evidence>
<feature type="domain" description="PLAT" evidence="3">
    <location>
        <begin position="46"/>
        <end position="162"/>
    </location>
</feature>
<feature type="domain" description="PLAT" evidence="3">
    <location>
        <begin position="1"/>
        <end position="34"/>
    </location>
</feature>
<feature type="domain" description="PLAT" evidence="3">
    <location>
        <begin position="1525"/>
        <end position="1651"/>
    </location>
</feature>
<feature type="domain" description="PLAT" evidence="3">
    <location>
        <begin position="1063"/>
        <end position="1127"/>
    </location>
</feature>
<organism evidence="4 5">
    <name type="scientific">Mya arenaria</name>
    <name type="common">Soft-shell clam</name>
    <dbReference type="NCBI Taxonomy" id="6604"/>
    <lineage>
        <taxon>Eukaryota</taxon>
        <taxon>Metazoa</taxon>
        <taxon>Spiralia</taxon>
        <taxon>Lophotrochozoa</taxon>
        <taxon>Mollusca</taxon>
        <taxon>Bivalvia</taxon>
        <taxon>Autobranchia</taxon>
        <taxon>Heteroconchia</taxon>
        <taxon>Euheterodonta</taxon>
        <taxon>Imparidentia</taxon>
        <taxon>Neoheterodontei</taxon>
        <taxon>Myida</taxon>
        <taxon>Myoidea</taxon>
        <taxon>Myidae</taxon>
        <taxon>Mya</taxon>
    </lineage>
</organism>
<evidence type="ECO:0000256" key="2">
    <source>
        <dbReference type="SAM" id="MobiDB-lite"/>
    </source>
</evidence>
<dbReference type="Gene3D" id="2.60.60.20">
    <property type="entry name" value="PLAT/LH2 domain"/>
    <property type="match status" value="7"/>
</dbReference>
<sequence>VIIDDCDNSITYTFPCQRWLSKDEDDGQIFRDLVAGVGATDSYTGYPYIITVSTGDYPNAGTDANVFVLLHNGKKKQDSGKVWLSDRKFKRGMTEIFNINLQSMLSPLTSLEIGHDDTGVAAGWHCEQVIVYCPNTGIEQFFPCRKWLSTSEGDGLIQRTLYEDTGRRKKKDKKITWNVWVKTSDINNAGTDANVRICLYGKKGKSEEIQLDNKGDDFEKGQVDHFKAHIEEIGTPYKLRIDMEIVGAKEKYAFECNRWLADDEDDFSIVRELPAQGPGIKNPLPLEKYKVQVFTGSKSMAGTNANVYVNIFGERGDTGVRFLKKSQNMDKFEKGKMDEFVLEAVSVLKLTKIRIGHDGKGVGAGWYLDKVVVSQIGETKYDQEFVCQSAGTDANVYLIVYGEKGDTGQLMLRQSNNRNKFERGKTDIFKLEATNIGKIKRIKIGHDGANLGAGWFLDEVKIMVPSRGEQYLFACHRWLASDEHDSQLEPFLMKSQSGLVTRKMLEPMPTSSYSCTEQMGKLRSATCGTRQTTSNRACAINSRIGHDGKGMFAGWFLEKMLIQRRPRKGTKKFHQRPRSASSRDRDNDRRDDRRSPRMSRAESRMGNLSDSDDSDISSVSQSRRLQRRMKSPKQNLRTVREEEDVYDGDETEDYWFLVNRWFARSEDDKQIVRELIPTDENGRPLKGGLEVRVFTGDVSGAGTDSNVFLSLHGDKGDTGERELKDSSTNMNKFERNQEDVFIVKAIELGKLVKLKIRHDNKNMGSAWFLDRVEVDDPKMNKTYFFPCQRWLSTKEDDGQISRELVPVDASLKSKLTRQDSKAIRNEIALETKAAMQTYHVKVTTGTVWGAGTDANVHIILYGEKDDTGTVLLKSSKTHSNKFEGGNMDEFLVEAVNIGSAMTTRAAARPGFWTRSSLSVRPSVVTGRIPYEVRTLTSDLSSAGTSANVYIQLYGRDIATQQKDLCVSKLDRKDKFKRGQEDVFIVELEDVGEKIEKIRIGHDNSGIGSGWHLNMVKIRRLHESGKGSITYIFPCNRWLARDEDDFATERELVAEKAVQEMDVIKLEAANLGNIYKIRIRHDNSGFSPAWYLDNIEIIDGSDNQRYVFHCERWLAKNKDDMKIERSFYVKGYDGEMSSTGTLRSTKYGSVASLNSIGSDPFSKSPVLTRKQLAMEEIPEGPTIPYTVRVTTGEGEDNGTSSNVWIKVMGPRKKHTGQLFLELAQKNKFAAGSTEIFSIEAVDVDEVRKIEVGHDGTAPGTGWFIKEIEVDMPTKGKHYTFTCKQWLARDKGDGRTSRIFSVEDGISSVSSYKPLIAYEVTVITGDVEEAGTDQKITMTVFGAKGPTTPQVLEKSGERFERDRADLIKLELEDVAPIKKMRIETDGNGSRPDWYCEKVELRNMASGTDANVYVTLFGDNGDSGPIHLKKSDTNKDPFENDQIDVFTINGILSLGELSKCRVWHDNKGFGAAWHLEHIEVEDLGLRKSYKFHCDKWLSKSDGDKQILRELTCSTPARGAGSFDSKDKSTYEIEVKTSDKKEGGTIHNGWIILEGDKKTSKVFKLENSAANKILRKGNVDNFSFTSPPLGVLEACIVGAYEREDRPLSDVQGREAQWHCFEISVTDVVKGKKYIFPCKDWITIQERVVKREGKVLQVKKVEESQTAVVRSLATVNYEVVVYTGDKFGAGTNANVHIVLYGEHGDTGKRALTQSMRDLFERKQVDKFNLEAVDLGQLQKLHVEHDNSGWRPKWYLDRIEVINSANNTTTVFPCEKWLDKDSGDECIYPYLFGYGENFVDIDLYKFLCFSCDVLTMMSH</sequence>
<gene>
    <name evidence="4" type="ORF">MAR_007678</name>
</gene>
<feature type="domain" description="PLAT" evidence="3">
    <location>
        <begin position="687"/>
        <end position="805"/>
    </location>
</feature>
<dbReference type="PANTHER" id="PTHR45901">
    <property type="entry name" value="PROTEIN CBG12474"/>
    <property type="match status" value="1"/>
</dbReference>
<evidence type="ECO:0000259" key="3">
    <source>
        <dbReference type="PROSITE" id="PS50095"/>
    </source>
</evidence>
<name>A0ABY7DWT1_MYAAR</name>
<feature type="compositionally biased region" description="Basic and acidic residues" evidence="2">
    <location>
        <begin position="581"/>
        <end position="603"/>
    </location>
</feature>
<dbReference type="SUPFAM" id="SSF49723">
    <property type="entry name" value="Lipase/lipooxygenase domain (PLAT/LH2 domain)"/>
    <property type="match status" value="13"/>
</dbReference>
<dbReference type="InterPro" id="IPR001024">
    <property type="entry name" value="PLAT/LH2_dom"/>
</dbReference>
<dbReference type="PANTHER" id="PTHR45901:SF3">
    <property type="entry name" value="LIPOXYGENASE HOMOLOGY DOMAIN-CONTAINING PROTEIN 1"/>
    <property type="match status" value="1"/>
</dbReference>
<reference evidence="4" key="1">
    <citation type="submission" date="2022-11" db="EMBL/GenBank/DDBJ databases">
        <title>Centuries of genome instability and evolution in soft-shell clam transmissible cancer (bioRxiv).</title>
        <authorList>
            <person name="Hart S.F.M."/>
            <person name="Yonemitsu M.A."/>
            <person name="Giersch R.M."/>
            <person name="Beal B.F."/>
            <person name="Arriagada G."/>
            <person name="Davis B.W."/>
            <person name="Ostrander E.A."/>
            <person name="Goff S.P."/>
            <person name="Metzger M.J."/>
        </authorList>
    </citation>
    <scope>NUCLEOTIDE SEQUENCE</scope>
    <source>
        <strain evidence="4">MELC-2E11</strain>
        <tissue evidence="4">Siphon/mantle</tissue>
    </source>
</reference>
<feature type="non-terminal residue" evidence="4">
    <location>
        <position position="1"/>
    </location>
</feature>
<feature type="domain" description="PLAT" evidence="3">
    <location>
        <begin position="1392"/>
        <end position="1508"/>
    </location>
</feature>
<feature type="domain" description="PLAT" evidence="3">
    <location>
        <begin position="287"/>
        <end position="373"/>
    </location>
</feature>
<feature type="domain" description="PLAT" evidence="3">
    <location>
        <begin position="175"/>
        <end position="292"/>
    </location>
</feature>
<feature type="domain" description="PLAT" evidence="3">
    <location>
        <begin position="1314"/>
        <end position="1396"/>
    </location>
</feature>
<feature type="domain" description="PLAT" evidence="3">
    <location>
        <begin position="928"/>
        <end position="1052"/>
    </location>
</feature>
<feature type="compositionally biased region" description="Basic residues" evidence="2">
    <location>
        <begin position="566"/>
        <end position="577"/>
    </location>
</feature>
<keyword evidence="5" id="KW-1185">Reference proteome</keyword>
<dbReference type="Gene3D" id="2.40.180.10">
    <property type="entry name" value="Catalase core domain"/>
    <property type="match status" value="8"/>
</dbReference>
<dbReference type="CDD" id="cd01756">
    <property type="entry name" value="PLAT_repeat"/>
    <property type="match status" value="7"/>
</dbReference>
<dbReference type="PROSITE" id="PS50095">
    <property type="entry name" value="PLAT"/>
    <property type="match status" value="13"/>
</dbReference>
<accession>A0ABY7DWT1</accession>
<dbReference type="Pfam" id="PF01477">
    <property type="entry name" value="PLAT"/>
    <property type="match status" value="12"/>
</dbReference>